<dbReference type="InterPro" id="IPR012910">
    <property type="entry name" value="Plug_dom"/>
</dbReference>
<proteinExistence type="inferred from homology"/>
<dbReference type="Gene3D" id="2.170.130.10">
    <property type="entry name" value="TonB-dependent receptor, plug domain"/>
    <property type="match status" value="1"/>
</dbReference>
<name>A0A1A9HYM8_9BACT</name>
<keyword evidence="2 8" id="KW-0813">Transport</keyword>
<dbReference type="InterPro" id="IPR036942">
    <property type="entry name" value="Beta-barrel_TonB_sf"/>
</dbReference>
<dbReference type="NCBIfam" id="TIGR04056">
    <property type="entry name" value="OMP_RagA_SusC"/>
    <property type="match status" value="1"/>
</dbReference>
<dbReference type="Pfam" id="PF07715">
    <property type="entry name" value="Plug"/>
    <property type="match status" value="1"/>
</dbReference>
<protein>
    <submittedName>
        <fullName evidence="13">SusC/RagA family protein</fullName>
    </submittedName>
</protein>
<evidence type="ECO:0000256" key="10">
    <source>
        <dbReference type="SAM" id="SignalP"/>
    </source>
</evidence>
<evidence type="ECO:0000256" key="6">
    <source>
        <dbReference type="ARBA" id="ARBA00023136"/>
    </source>
</evidence>
<dbReference type="InterPro" id="IPR023996">
    <property type="entry name" value="TonB-dep_OMP_SusC/RagA"/>
</dbReference>
<dbReference type="FunFam" id="2.170.130.10:FF:000008">
    <property type="entry name" value="SusC/RagA family TonB-linked outer membrane protein"/>
    <property type="match status" value="1"/>
</dbReference>
<keyword evidence="14" id="KW-1185">Reference proteome</keyword>
<dbReference type="InterPro" id="IPR023997">
    <property type="entry name" value="TonB-dep_OMP_SusC/RagA_CS"/>
</dbReference>
<dbReference type="RefSeq" id="WP_067753062.1">
    <property type="nucleotide sequence ID" value="NZ_CP015772.1"/>
</dbReference>
<dbReference type="InterPro" id="IPR008969">
    <property type="entry name" value="CarboxyPept-like_regulatory"/>
</dbReference>
<dbReference type="EMBL" id="CP015772">
    <property type="protein sequence ID" value="ANH80497.1"/>
    <property type="molecule type" value="Genomic_DNA"/>
</dbReference>
<keyword evidence="10" id="KW-0732">Signal</keyword>
<evidence type="ECO:0000313" key="14">
    <source>
        <dbReference type="Proteomes" id="UP000077667"/>
    </source>
</evidence>
<dbReference type="SUPFAM" id="SSF56935">
    <property type="entry name" value="Porins"/>
    <property type="match status" value="1"/>
</dbReference>
<comment type="subcellular location">
    <subcellularLocation>
        <location evidence="1 8">Cell outer membrane</location>
        <topology evidence="1 8">Multi-pass membrane protein</topology>
    </subcellularLocation>
</comment>
<dbReference type="Proteomes" id="UP000077667">
    <property type="component" value="Chromosome"/>
</dbReference>
<dbReference type="Pfam" id="PF00593">
    <property type="entry name" value="TonB_dep_Rec_b-barrel"/>
    <property type="match status" value="1"/>
</dbReference>
<dbReference type="STRING" id="1176587.A8C56_05380"/>
<sequence length="1052" mass="115136">MKSILILFFMLMSISGGLWAQTITIKGVVSSSSGEPLEGVTIHEKGAARTAATQKDGHYIIEATPDGVLVFSHIGYEGKEERIGNREQINITLTAEDKSLDQVVVVGYGTQKRKDLTGAISSVSGAELAKVPVQNVGQALQGRLAGVQVTMADGSPGAEPSIKIRGGTSITQSNEPLYVVDGVPQTDGLAFLDPTDIESVDVLKDASATAIYGARGANGVVLITTKQIRAGKVTVNYDGYVGAKKITDEIPVMGAYDYLVLDYERRAGDSAKIASFTKLYGPFDSLKTIYGNRSGKDWQDEVFGSMVFNQYHKVSINGGSKDTRFNVFYSRSKDDGIMLNSGSTKNIGKITLTHKIGDRFTINAIANYSNQKITGLPPTEGGNARLTYLQTLLQYRPVSGRNPADDDALLDLETDPLDNQSSPAFQSPIIGARSRLRERVINTLNASATLQYKLSKSFTYRGLISYMAKGNKYKQFNTSESIVAIRSGGPFGSITEENDSRLNYNNTLTYTHTFAGAHNLDVTAGQEYIYNYFENFGTSASAFPTVNNGWDDLSLGTIYGTPSSHAEDDKLLSFFGRLNYGYKSKYLLTASLRADGSSKFGINNRWGVFPSVAVAWRLINENFIKEIPAFSDLKLRVSYGQAGNNRISNYAALGIYTTGSYPLNNTITTSAYQNNLPNPNLKWEANQAINIGLDLGLFDQRITLTTEYYDNRSKDLLFDTRIPSSSGFTSQFQNIGTTLAKGLEFTLNTINIRNADFKWNTSFNIAFPKTRVLELSDGETSKIVNSYTTFNDYILQVGQPVGLMYGYVADGLYQVDDFNYDAATKTYTLKDGIVKDNRTVQPGYQKFKDISGPDGVPDGVINDLDRAIIGNANPKYTGGISNTLSYKNFDLSLFLNFSVGNDIYNANVLNNAALSNDLKNTLSRFTNRWMTIDANGNPVTDPAALAALNQGKTIPSYIGMVSDRPYSTMIEDGSFLRINNLSLGYTLPSGWIKKAKISNARVYFTAYNLHVFTKYTGYDPEVSVVNNAITPGVDFSAYPRAKSFVLGVNLSL</sequence>
<evidence type="ECO:0000256" key="3">
    <source>
        <dbReference type="ARBA" id="ARBA00022452"/>
    </source>
</evidence>
<dbReference type="GO" id="GO:0009279">
    <property type="term" value="C:cell outer membrane"/>
    <property type="evidence" value="ECO:0007669"/>
    <property type="project" value="UniProtKB-SubCell"/>
</dbReference>
<evidence type="ECO:0000256" key="1">
    <source>
        <dbReference type="ARBA" id="ARBA00004571"/>
    </source>
</evidence>
<keyword evidence="6 8" id="KW-0472">Membrane</keyword>
<comment type="similarity">
    <text evidence="8 9">Belongs to the TonB-dependent receptor family.</text>
</comment>
<dbReference type="Gene3D" id="2.40.170.20">
    <property type="entry name" value="TonB-dependent receptor, beta-barrel domain"/>
    <property type="match status" value="1"/>
</dbReference>
<gene>
    <name evidence="13" type="ORF">A8C56_05380</name>
</gene>
<dbReference type="SUPFAM" id="SSF49464">
    <property type="entry name" value="Carboxypeptidase regulatory domain-like"/>
    <property type="match status" value="1"/>
</dbReference>
<dbReference type="InterPro" id="IPR039426">
    <property type="entry name" value="TonB-dep_rcpt-like"/>
</dbReference>
<keyword evidence="5 9" id="KW-0798">TonB box</keyword>
<dbReference type="OrthoDB" id="9768177at2"/>
<dbReference type="PROSITE" id="PS52016">
    <property type="entry name" value="TONB_DEPENDENT_REC_3"/>
    <property type="match status" value="1"/>
</dbReference>
<evidence type="ECO:0000256" key="2">
    <source>
        <dbReference type="ARBA" id="ARBA00022448"/>
    </source>
</evidence>
<dbReference type="KEGG" id="nia:A8C56_05380"/>
<dbReference type="NCBIfam" id="TIGR04057">
    <property type="entry name" value="SusC_RagA_signa"/>
    <property type="match status" value="1"/>
</dbReference>
<organism evidence="13 14">
    <name type="scientific">Niabella ginsenosidivorans</name>
    <dbReference type="NCBI Taxonomy" id="1176587"/>
    <lineage>
        <taxon>Bacteria</taxon>
        <taxon>Pseudomonadati</taxon>
        <taxon>Bacteroidota</taxon>
        <taxon>Chitinophagia</taxon>
        <taxon>Chitinophagales</taxon>
        <taxon>Chitinophagaceae</taxon>
        <taxon>Niabella</taxon>
    </lineage>
</organism>
<evidence type="ECO:0000259" key="11">
    <source>
        <dbReference type="Pfam" id="PF00593"/>
    </source>
</evidence>
<evidence type="ECO:0000256" key="8">
    <source>
        <dbReference type="PROSITE-ProRule" id="PRU01360"/>
    </source>
</evidence>
<accession>A0A1A9HYM8</accession>
<evidence type="ECO:0000256" key="9">
    <source>
        <dbReference type="RuleBase" id="RU003357"/>
    </source>
</evidence>
<keyword evidence="3 8" id="KW-1134">Transmembrane beta strand</keyword>
<evidence type="ECO:0000256" key="7">
    <source>
        <dbReference type="ARBA" id="ARBA00023237"/>
    </source>
</evidence>
<dbReference type="Gene3D" id="2.60.40.1120">
    <property type="entry name" value="Carboxypeptidase-like, regulatory domain"/>
    <property type="match status" value="1"/>
</dbReference>
<dbReference type="AlphaFoldDB" id="A0A1A9HYM8"/>
<feature type="signal peptide" evidence="10">
    <location>
        <begin position="1"/>
        <end position="20"/>
    </location>
</feature>
<keyword evidence="4 8" id="KW-0812">Transmembrane</keyword>
<evidence type="ECO:0000259" key="12">
    <source>
        <dbReference type="Pfam" id="PF07715"/>
    </source>
</evidence>
<dbReference type="Pfam" id="PF13715">
    <property type="entry name" value="CarbopepD_reg_2"/>
    <property type="match status" value="1"/>
</dbReference>
<evidence type="ECO:0000313" key="13">
    <source>
        <dbReference type="EMBL" id="ANH80497.1"/>
    </source>
</evidence>
<keyword evidence="7 8" id="KW-0998">Cell outer membrane</keyword>
<feature type="chain" id="PRO_5008389605" evidence="10">
    <location>
        <begin position="21"/>
        <end position="1052"/>
    </location>
</feature>
<feature type="domain" description="TonB-dependent receptor plug" evidence="12">
    <location>
        <begin position="113"/>
        <end position="220"/>
    </location>
</feature>
<reference evidence="13 14" key="1">
    <citation type="submission" date="2016-05" db="EMBL/GenBank/DDBJ databases">
        <title>Niabella ginsenosidivorans BS26 whole genome sequencing.</title>
        <authorList>
            <person name="Im W.T."/>
            <person name="Siddiqi M.Z."/>
        </authorList>
    </citation>
    <scope>NUCLEOTIDE SEQUENCE [LARGE SCALE GENOMIC DNA]</scope>
    <source>
        <strain evidence="13 14">BS26</strain>
    </source>
</reference>
<evidence type="ECO:0000256" key="4">
    <source>
        <dbReference type="ARBA" id="ARBA00022692"/>
    </source>
</evidence>
<feature type="domain" description="TonB-dependent receptor-like beta-barrel" evidence="11">
    <location>
        <begin position="428"/>
        <end position="1009"/>
    </location>
</feature>
<dbReference type="InterPro" id="IPR000531">
    <property type="entry name" value="Beta-barrel_TonB"/>
</dbReference>
<evidence type="ECO:0000256" key="5">
    <source>
        <dbReference type="ARBA" id="ARBA00023077"/>
    </source>
</evidence>
<dbReference type="InterPro" id="IPR037066">
    <property type="entry name" value="Plug_dom_sf"/>
</dbReference>